<dbReference type="InterPro" id="IPR009279">
    <property type="entry name" value="Portal_Mu"/>
</dbReference>
<dbReference type="AlphaFoldDB" id="A0A1E3WMD6"/>
<proteinExistence type="predicted"/>
<dbReference type="OrthoDB" id="9797300at2"/>
<feature type="region of interest" description="Disordered" evidence="1">
    <location>
        <begin position="23"/>
        <end position="43"/>
    </location>
</feature>
<dbReference type="EMBL" id="MDCJ01000002">
    <property type="protein sequence ID" value="ODS10934.1"/>
    <property type="molecule type" value="Genomic_DNA"/>
</dbReference>
<gene>
    <name evidence="2" type="ORF">VSF3289_01195</name>
</gene>
<comment type="caution">
    <text evidence="2">The sequence shown here is derived from an EMBL/GenBank/DDBJ whole genome shotgun (WGS) entry which is preliminary data.</text>
</comment>
<name>A0A1E3WMD6_9VIBR</name>
<protein>
    <submittedName>
        <fullName evidence="2">Portal protein</fullName>
    </submittedName>
</protein>
<organism evidence="2 3">
    <name type="scientific">Vibrio scophthalmi</name>
    <dbReference type="NCBI Taxonomy" id="45658"/>
    <lineage>
        <taxon>Bacteria</taxon>
        <taxon>Pseudomonadati</taxon>
        <taxon>Pseudomonadota</taxon>
        <taxon>Gammaproteobacteria</taxon>
        <taxon>Vibrionales</taxon>
        <taxon>Vibrionaceae</taxon>
        <taxon>Vibrio</taxon>
    </lineage>
</organism>
<evidence type="ECO:0000313" key="3">
    <source>
        <dbReference type="Proteomes" id="UP000095131"/>
    </source>
</evidence>
<reference evidence="2 3" key="1">
    <citation type="submission" date="2016-08" db="EMBL/GenBank/DDBJ databases">
        <title>Genome sequencing of Vibrio scophthalmi strain FP3289, an isolated from Paralichthys olivaceus.</title>
        <authorList>
            <person name="Han H.-J."/>
        </authorList>
    </citation>
    <scope>NUCLEOTIDE SEQUENCE [LARGE SCALE GENOMIC DNA]</scope>
    <source>
        <strain evidence="2 3">FP3289</strain>
    </source>
</reference>
<evidence type="ECO:0000256" key="1">
    <source>
        <dbReference type="SAM" id="MobiDB-lite"/>
    </source>
</evidence>
<evidence type="ECO:0000313" key="2">
    <source>
        <dbReference type="EMBL" id="ODS10934.1"/>
    </source>
</evidence>
<dbReference type="RefSeq" id="WP_069446364.1">
    <property type="nucleotide sequence ID" value="NZ_MDCJ01000002.1"/>
</dbReference>
<dbReference type="Pfam" id="PF06074">
    <property type="entry name" value="Portal_Mu"/>
    <property type="match status" value="1"/>
</dbReference>
<sequence length="529" mass="59530">MSSPIIDPKTNKPFKREDKIALSNHQSRAHTMSVRSPTNSKSIAPGLTPARLAAVLKSAQNGYAEDYFILAEEMEERDAHYRSVLSTRKLAVASIEPSVEAFSDEEHDLKLAHEIRALLRHPKMPECLFDLLDGLGKGIGLVEIIWNTKSTPWKPSAYEWVNPRFIRLDRETLSEIRLVDDLSVFEGVPLKPNGYIIHKPRMKSGHWLRNGLARLVAVMFMLKSFTVRDWWAFAEVFGMPIRIGKYHSNASTDDIRTLINAIATIASDAGAAIPESMQIDMVETAKGNGGDTLFENMAEWADRQISKAVLGQTMTTDDGSSQAQANVHNDVRKDIIRWDARQLANTLNEYLVKPFIDMNYGVQENYPRIEINIEDPEDLKAWSDALTPFIDRGLKVQSSEVSDKFGLGEPDKDAELLHPTNQLPQNELSLNRVQTAVKPGLSLALNARQSDLNSDDEINEFTEQALNEWQEISEPILGPILELLIASKDYDEFVSQLPVLAEKMDNTAFIEQLTRYCWQARALGDVTDE</sequence>
<dbReference type="Proteomes" id="UP000095131">
    <property type="component" value="Unassembled WGS sequence"/>
</dbReference>
<feature type="compositionally biased region" description="Polar residues" evidence="1">
    <location>
        <begin position="23"/>
        <end position="42"/>
    </location>
</feature>
<dbReference type="PATRIC" id="fig|45658.8.peg.1189"/>
<accession>A0A1E3WMD6</accession>